<evidence type="ECO:0000313" key="1">
    <source>
        <dbReference type="EMBL" id="KKM02415.1"/>
    </source>
</evidence>
<evidence type="ECO:0008006" key="2">
    <source>
        <dbReference type="Google" id="ProtNLM"/>
    </source>
</evidence>
<protein>
    <recommendedName>
        <fullName evidence="2">Terminase large subunit gp17-like C-terminal domain-containing protein</fullName>
    </recommendedName>
</protein>
<dbReference type="InterPro" id="IPR027417">
    <property type="entry name" value="P-loop_NTPase"/>
</dbReference>
<dbReference type="EMBL" id="LAZR01016938">
    <property type="protein sequence ID" value="KKM02415.1"/>
    <property type="molecule type" value="Genomic_DNA"/>
</dbReference>
<organism evidence="1">
    <name type="scientific">marine sediment metagenome</name>
    <dbReference type="NCBI Taxonomy" id="412755"/>
    <lineage>
        <taxon>unclassified sequences</taxon>
        <taxon>metagenomes</taxon>
        <taxon>ecological metagenomes</taxon>
    </lineage>
</organism>
<sequence length="270" mass="31013">MAIQEKVVQNDLILWEIVRHSVLCGEFIRNIDKTEWEPEFKYDYYQKEMLCDFNSYVSISTARAIGKTIALVSLIVWGLINNIFPEDYFVYTIPNKAHLQPVWEGLVRDFRSNSFLKNFINSAKGINASDYRITLLNNARVFCRIAGQTGTGAPVVGLHSPFELLDESYYYPWGTFVEFTPTLNTFTQGFRKIIAGVPTGLRENCVGYVCDMDDSSYTKHRVSALQNPRFTEEDRLRAIEQYGGEDSEDYIHLVLGEHGSPIFAVFDRRL</sequence>
<comment type="caution">
    <text evidence="1">The sequence shown here is derived from an EMBL/GenBank/DDBJ whole genome shotgun (WGS) entry which is preliminary data.</text>
</comment>
<proteinExistence type="predicted"/>
<name>A0A0F9GUB5_9ZZZZ</name>
<dbReference type="Gene3D" id="3.40.50.300">
    <property type="entry name" value="P-loop containing nucleotide triphosphate hydrolases"/>
    <property type="match status" value="1"/>
</dbReference>
<accession>A0A0F9GUB5</accession>
<gene>
    <name evidence="1" type="ORF">LCGC14_1784690</name>
</gene>
<feature type="non-terminal residue" evidence="1">
    <location>
        <position position="270"/>
    </location>
</feature>
<reference evidence="1" key="1">
    <citation type="journal article" date="2015" name="Nature">
        <title>Complex archaea that bridge the gap between prokaryotes and eukaryotes.</title>
        <authorList>
            <person name="Spang A."/>
            <person name="Saw J.H."/>
            <person name="Jorgensen S.L."/>
            <person name="Zaremba-Niedzwiedzka K."/>
            <person name="Martijn J."/>
            <person name="Lind A.E."/>
            <person name="van Eijk R."/>
            <person name="Schleper C."/>
            <person name="Guy L."/>
            <person name="Ettema T.J."/>
        </authorList>
    </citation>
    <scope>NUCLEOTIDE SEQUENCE</scope>
</reference>
<dbReference type="AlphaFoldDB" id="A0A0F9GUB5"/>